<accession>A0A0C3K9E1</accession>
<dbReference type="Proteomes" id="UP000054217">
    <property type="component" value="Unassembled WGS sequence"/>
</dbReference>
<dbReference type="AlphaFoldDB" id="A0A0C3K9E1"/>
<organism evidence="1 2">
    <name type="scientific">Pisolithus tinctorius Marx 270</name>
    <dbReference type="NCBI Taxonomy" id="870435"/>
    <lineage>
        <taxon>Eukaryota</taxon>
        <taxon>Fungi</taxon>
        <taxon>Dikarya</taxon>
        <taxon>Basidiomycota</taxon>
        <taxon>Agaricomycotina</taxon>
        <taxon>Agaricomycetes</taxon>
        <taxon>Agaricomycetidae</taxon>
        <taxon>Boletales</taxon>
        <taxon>Sclerodermatineae</taxon>
        <taxon>Pisolithaceae</taxon>
        <taxon>Pisolithus</taxon>
    </lineage>
</organism>
<dbReference type="HOGENOM" id="CLU_1687395_0_0_1"/>
<reference evidence="1 2" key="1">
    <citation type="submission" date="2014-04" db="EMBL/GenBank/DDBJ databases">
        <authorList>
            <consortium name="DOE Joint Genome Institute"/>
            <person name="Kuo A."/>
            <person name="Kohler A."/>
            <person name="Costa M.D."/>
            <person name="Nagy L.G."/>
            <person name="Floudas D."/>
            <person name="Copeland A."/>
            <person name="Barry K.W."/>
            <person name="Cichocki N."/>
            <person name="Veneault-Fourrey C."/>
            <person name="LaButti K."/>
            <person name="Lindquist E.A."/>
            <person name="Lipzen A."/>
            <person name="Lundell T."/>
            <person name="Morin E."/>
            <person name="Murat C."/>
            <person name="Sun H."/>
            <person name="Tunlid A."/>
            <person name="Henrissat B."/>
            <person name="Grigoriev I.V."/>
            <person name="Hibbett D.S."/>
            <person name="Martin F."/>
            <person name="Nordberg H.P."/>
            <person name="Cantor M.N."/>
            <person name="Hua S.X."/>
        </authorList>
    </citation>
    <scope>NUCLEOTIDE SEQUENCE [LARGE SCALE GENOMIC DNA]</scope>
    <source>
        <strain evidence="1 2">Marx 270</strain>
    </source>
</reference>
<evidence type="ECO:0000313" key="1">
    <source>
        <dbReference type="EMBL" id="KIO06227.1"/>
    </source>
</evidence>
<sequence length="163" mass="17721">MTLVGILDVIEKGRLYTLCTTVGSGDRNTAPSRDAESALIEVRELVLVTVEHAGQVCNSNDTSVVTLAVDVLDVLVGVEYELIGGELQRLLRAVIGLLHPLSVRPTDAVQRLLSDLLNYHTKTHTVHAYIIFLTGLSSLSLPVSVSSRYLPLPPHDVIFSPLR</sequence>
<dbReference type="InParanoid" id="A0A0C3K9E1"/>
<protein>
    <submittedName>
        <fullName evidence="1">Uncharacterized protein</fullName>
    </submittedName>
</protein>
<name>A0A0C3K9E1_PISTI</name>
<reference evidence="2" key="2">
    <citation type="submission" date="2015-01" db="EMBL/GenBank/DDBJ databases">
        <title>Evolutionary Origins and Diversification of the Mycorrhizal Mutualists.</title>
        <authorList>
            <consortium name="DOE Joint Genome Institute"/>
            <consortium name="Mycorrhizal Genomics Consortium"/>
            <person name="Kohler A."/>
            <person name="Kuo A."/>
            <person name="Nagy L.G."/>
            <person name="Floudas D."/>
            <person name="Copeland A."/>
            <person name="Barry K.W."/>
            <person name="Cichocki N."/>
            <person name="Veneault-Fourrey C."/>
            <person name="LaButti K."/>
            <person name="Lindquist E.A."/>
            <person name="Lipzen A."/>
            <person name="Lundell T."/>
            <person name="Morin E."/>
            <person name="Murat C."/>
            <person name="Riley R."/>
            <person name="Ohm R."/>
            <person name="Sun H."/>
            <person name="Tunlid A."/>
            <person name="Henrissat B."/>
            <person name="Grigoriev I.V."/>
            <person name="Hibbett D.S."/>
            <person name="Martin F."/>
        </authorList>
    </citation>
    <scope>NUCLEOTIDE SEQUENCE [LARGE SCALE GENOMIC DNA]</scope>
    <source>
        <strain evidence="2">Marx 270</strain>
    </source>
</reference>
<keyword evidence="2" id="KW-1185">Reference proteome</keyword>
<dbReference type="EMBL" id="KN831964">
    <property type="protein sequence ID" value="KIO06227.1"/>
    <property type="molecule type" value="Genomic_DNA"/>
</dbReference>
<dbReference type="STRING" id="870435.A0A0C3K9E1"/>
<dbReference type="OrthoDB" id="10485261at2759"/>
<gene>
    <name evidence="1" type="ORF">M404DRAFT_499755</name>
</gene>
<proteinExistence type="predicted"/>
<evidence type="ECO:0000313" key="2">
    <source>
        <dbReference type="Proteomes" id="UP000054217"/>
    </source>
</evidence>